<dbReference type="Proteomes" id="UP001316087">
    <property type="component" value="Unassembled WGS sequence"/>
</dbReference>
<dbReference type="PANTHER" id="PTHR37293">
    <property type="entry name" value="PHAGE REPLICATION PROTEIN-RELATED"/>
    <property type="match status" value="1"/>
</dbReference>
<dbReference type="InterPro" id="IPR034829">
    <property type="entry name" value="DnaD-like_sf"/>
</dbReference>
<dbReference type="InterPro" id="IPR006343">
    <property type="entry name" value="DnaB/C_C"/>
</dbReference>
<evidence type="ECO:0000259" key="3">
    <source>
        <dbReference type="Pfam" id="PF07261"/>
    </source>
</evidence>
<sequence length="287" mass="33311">MAEITWIKLKTDMFDDEKIKIIERMPEGDGILVVWVKLLAYAGKVNCSGYIMIAEDIPMNIEEMAIIFNRPLEKVRYAIQVLQRYRMIEVDENERICISNWEKHQNIDGMEKVRLQTAERNRKYRERKKQQALQAPNDASQELASDVSVTSRDGIEVEVDIEEDKELKRSSTTATKPSPPVSIITFFQENVRFNLSPFELETIIHWENEYSYELIIEAMKRTALANATALRYTEGILIDWQKKRLTTLAEVERDDAAFNQKKGAKRNESNPRSRQSPGGTEQDNYSL</sequence>
<dbReference type="SUPFAM" id="SSF158499">
    <property type="entry name" value="DnaD domain-like"/>
    <property type="match status" value="1"/>
</dbReference>
<dbReference type="NCBIfam" id="TIGR01714">
    <property type="entry name" value="phage_rep_org_N"/>
    <property type="match status" value="1"/>
</dbReference>
<feature type="region of interest" description="Disordered" evidence="2">
    <location>
        <begin position="125"/>
        <end position="150"/>
    </location>
</feature>
<dbReference type="PANTHER" id="PTHR37293:SF7">
    <property type="entry name" value="HYPOTHETICAL PHAGE PROTEIN"/>
    <property type="match status" value="1"/>
</dbReference>
<dbReference type="InterPro" id="IPR010056">
    <property type="entry name" value="Phage_rep_org__N"/>
</dbReference>
<dbReference type="EMBL" id="JAKZFC010000002">
    <property type="protein sequence ID" value="MCH7321755.1"/>
    <property type="molecule type" value="Genomic_DNA"/>
</dbReference>
<dbReference type="Gene3D" id="1.10.10.630">
    <property type="entry name" value="DnaD domain-like"/>
    <property type="match status" value="1"/>
</dbReference>
<dbReference type="RefSeq" id="WP_241368810.1">
    <property type="nucleotide sequence ID" value="NZ_JAKZFC010000002.1"/>
</dbReference>
<feature type="region of interest" description="Disordered" evidence="2">
    <location>
        <begin position="256"/>
        <end position="287"/>
    </location>
</feature>
<dbReference type="NCBIfam" id="TIGR01446">
    <property type="entry name" value="DnaD_dom"/>
    <property type="match status" value="1"/>
</dbReference>
<evidence type="ECO:0000313" key="5">
    <source>
        <dbReference type="EMBL" id="MCH7321755.1"/>
    </source>
</evidence>
<comment type="similarity">
    <text evidence="1">Belongs to the DnaB/DnaD family.</text>
</comment>
<dbReference type="Pfam" id="PF09681">
    <property type="entry name" value="Phage_rep_org_N"/>
    <property type="match status" value="1"/>
</dbReference>
<evidence type="ECO:0000256" key="2">
    <source>
        <dbReference type="SAM" id="MobiDB-lite"/>
    </source>
</evidence>
<accession>A0ABS9UBN4</accession>
<proteinExistence type="inferred from homology"/>
<evidence type="ECO:0000259" key="4">
    <source>
        <dbReference type="Pfam" id="PF09681"/>
    </source>
</evidence>
<name>A0ABS9UBN4_9BACL</name>
<evidence type="ECO:0000256" key="1">
    <source>
        <dbReference type="ARBA" id="ARBA00093462"/>
    </source>
</evidence>
<evidence type="ECO:0000313" key="6">
    <source>
        <dbReference type="Proteomes" id="UP001316087"/>
    </source>
</evidence>
<keyword evidence="6" id="KW-1185">Reference proteome</keyword>
<gene>
    <name evidence="5" type="ORF">LZ480_07595</name>
</gene>
<protein>
    <submittedName>
        <fullName evidence="5">Phage replisome organizer N-terminal domain-containing protein</fullName>
    </submittedName>
</protein>
<reference evidence="5 6" key="1">
    <citation type="submission" date="2022-03" db="EMBL/GenBank/DDBJ databases">
        <authorList>
            <person name="Jo J.-H."/>
            <person name="Im W.-T."/>
        </authorList>
    </citation>
    <scope>NUCLEOTIDE SEQUENCE [LARGE SCALE GENOMIC DNA]</scope>
    <source>
        <strain evidence="5 6">MA9</strain>
    </source>
</reference>
<feature type="compositionally biased region" description="Polar residues" evidence="2">
    <location>
        <begin position="272"/>
        <end position="287"/>
    </location>
</feature>
<dbReference type="Pfam" id="PF07261">
    <property type="entry name" value="DnaB_2"/>
    <property type="match status" value="1"/>
</dbReference>
<organism evidence="5 6">
    <name type="scientific">Solibacillus palustris</name>
    <dbReference type="NCBI Taxonomy" id="2908203"/>
    <lineage>
        <taxon>Bacteria</taxon>
        <taxon>Bacillati</taxon>
        <taxon>Bacillota</taxon>
        <taxon>Bacilli</taxon>
        <taxon>Bacillales</taxon>
        <taxon>Caryophanaceae</taxon>
        <taxon>Solibacillus</taxon>
    </lineage>
</organism>
<dbReference type="InterPro" id="IPR053162">
    <property type="entry name" value="DnaD"/>
</dbReference>
<comment type="caution">
    <text evidence="5">The sequence shown here is derived from an EMBL/GenBank/DDBJ whole genome shotgun (WGS) entry which is preliminary data.</text>
</comment>
<feature type="domain" description="DnaB/C C-terminal" evidence="3">
    <location>
        <begin position="184"/>
        <end position="253"/>
    </location>
</feature>
<feature type="domain" description="Phage replisome organiser N-terminal" evidence="4">
    <location>
        <begin position="6"/>
        <end position="126"/>
    </location>
</feature>
<feature type="compositionally biased region" description="Polar residues" evidence="2">
    <location>
        <begin position="131"/>
        <end position="150"/>
    </location>
</feature>